<dbReference type="InterPro" id="IPR050499">
    <property type="entry name" value="PEP-utilizing_PTS_enzyme"/>
</dbReference>
<feature type="domain" description="Phosphotransferase system enzyme I N-terminal" evidence="4">
    <location>
        <begin position="6"/>
        <end position="113"/>
    </location>
</feature>
<dbReference type="PANTHER" id="PTHR46244:SF3">
    <property type="entry name" value="PHOSPHOENOLPYRUVATE-PROTEIN PHOSPHOTRANSFERASE"/>
    <property type="match status" value="1"/>
</dbReference>
<evidence type="ECO:0000313" key="6">
    <source>
        <dbReference type="Proteomes" id="UP000008953"/>
    </source>
</evidence>
<dbReference type="Gene3D" id="1.10.274.10">
    <property type="entry name" value="PtsI, HPr-binding domain"/>
    <property type="match status" value="1"/>
</dbReference>
<dbReference type="PATRIC" id="fig|718255.3.peg.1968"/>
<gene>
    <name evidence="5" type="ORF">RO1_07510</name>
</gene>
<dbReference type="GO" id="GO:0009401">
    <property type="term" value="P:phosphoenolpyruvate-dependent sugar phosphotransferase system"/>
    <property type="evidence" value="ECO:0007669"/>
    <property type="project" value="InterPro"/>
</dbReference>
<evidence type="ECO:0000256" key="3">
    <source>
        <dbReference type="SAM" id="Coils"/>
    </source>
</evidence>
<dbReference type="GO" id="GO:0016301">
    <property type="term" value="F:kinase activity"/>
    <property type="evidence" value="ECO:0007669"/>
    <property type="project" value="UniProtKB-KW"/>
</dbReference>
<evidence type="ECO:0000313" key="5">
    <source>
        <dbReference type="EMBL" id="CBL11464.1"/>
    </source>
</evidence>
<keyword evidence="5" id="KW-0418">Kinase</keyword>
<dbReference type="InterPro" id="IPR008731">
    <property type="entry name" value="PTS_EIN"/>
</dbReference>
<dbReference type="SUPFAM" id="SSF47831">
    <property type="entry name" value="Enzyme I of the PEP:sugar phosphotransferase system HPr-binding (sub)domain"/>
    <property type="match status" value="1"/>
</dbReference>
<sequence>MQQINGKIAFGGIAIGKIKEVFKENNVVRRVKIDDTQAEISRFRAAKNQATEELKALYDKAVKEVGEANAAIFEVHQMMLEDEDYLDSIRNIIVAQSVNAEFAVATTGDNFCKDVCGYG</sequence>
<keyword evidence="3" id="KW-0175">Coiled coil</keyword>
<keyword evidence="2" id="KW-0808">Transferase</keyword>
<dbReference type="HOGENOM" id="CLU_2303472_0_0_9"/>
<evidence type="ECO:0000256" key="2">
    <source>
        <dbReference type="ARBA" id="ARBA00022679"/>
    </source>
</evidence>
<accession>D4KVS4</accession>
<keyword evidence="5" id="KW-0670">Pyruvate</keyword>
<reference evidence="5 6" key="2">
    <citation type="submission" date="2010-03" db="EMBL/GenBank/DDBJ databases">
        <authorList>
            <person name="Pajon A."/>
        </authorList>
    </citation>
    <scope>NUCLEOTIDE SEQUENCE [LARGE SCALE GENOMIC DNA]</scope>
    <source>
        <strain evidence="5 6">XB6B4</strain>
    </source>
</reference>
<dbReference type="Gene3D" id="3.50.30.10">
    <property type="entry name" value="Phosphohistidine domain"/>
    <property type="match status" value="1"/>
</dbReference>
<protein>
    <submittedName>
        <fullName evidence="5">Phosphoenolpyruvate-protein kinase (PTS system EI component in bacteria)</fullName>
    </submittedName>
</protein>
<organism evidence="5 6">
    <name type="scientific">Roseburia intestinalis XB6B4</name>
    <dbReference type="NCBI Taxonomy" id="718255"/>
    <lineage>
        <taxon>Bacteria</taxon>
        <taxon>Bacillati</taxon>
        <taxon>Bacillota</taxon>
        <taxon>Clostridia</taxon>
        <taxon>Lachnospirales</taxon>
        <taxon>Lachnospiraceae</taxon>
        <taxon>Roseburia</taxon>
    </lineage>
</organism>
<dbReference type="Proteomes" id="UP000008953">
    <property type="component" value="Chromosome"/>
</dbReference>
<evidence type="ECO:0000256" key="1">
    <source>
        <dbReference type="ARBA" id="ARBA00007837"/>
    </source>
</evidence>
<dbReference type="KEGG" id="rix:RO1_07510"/>
<dbReference type="PANTHER" id="PTHR46244">
    <property type="entry name" value="PHOSPHOENOLPYRUVATE-PROTEIN PHOSPHOTRANSFERASE"/>
    <property type="match status" value="1"/>
</dbReference>
<name>D4KVS4_9FIRM</name>
<dbReference type="EMBL" id="FP929050">
    <property type="protein sequence ID" value="CBL11464.1"/>
    <property type="molecule type" value="Genomic_DNA"/>
</dbReference>
<feature type="coiled-coil region" evidence="3">
    <location>
        <begin position="33"/>
        <end position="60"/>
    </location>
</feature>
<comment type="similarity">
    <text evidence="1">Belongs to the PEP-utilizing enzyme family.</text>
</comment>
<proteinExistence type="inferred from homology"/>
<reference evidence="5 6" key="1">
    <citation type="submission" date="2010-03" db="EMBL/GenBank/DDBJ databases">
        <title>The genome sequence of Roseburia intestinalis XB6B4.</title>
        <authorList>
            <consortium name="metaHIT consortium -- http://www.metahit.eu/"/>
            <person name="Pajon A."/>
            <person name="Turner K."/>
            <person name="Parkhill J."/>
            <person name="Bernalier A."/>
        </authorList>
    </citation>
    <scope>NUCLEOTIDE SEQUENCE [LARGE SCALE GENOMIC DNA]</scope>
    <source>
        <strain evidence="5 6">XB6B4</strain>
    </source>
</reference>
<dbReference type="Pfam" id="PF05524">
    <property type="entry name" value="PEP-utilisers_N"/>
    <property type="match status" value="1"/>
</dbReference>
<dbReference type="AlphaFoldDB" id="D4KVS4"/>
<evidence type="ECO:0000259" key="4">
    <source>
        <dbReference type="Pfam" id="PF05524"/>
    </source>
</evidence>
<dbReference type="InterPro" id="IPR036618">
    <property type="entry name" value="PtsI_HPr-bd_sf"/>
</dbReference>